<keyword evidence="2" id="KW-0808">Transferase</keyword>
<evidence type="ECO:0000313" key="2">
    <source>
        <dbReference type="EMBL" id="PZQ57209.1"/>
    </source>
</evidence>
<dbReference type="SUPFAM" id="SSF53756">
    <property type="entry name" value="UDP-Glycosyltransferase/glycogen phosphorylase"/>
    <property type="match status" value="1"/>
</dbReference>
<dbReference type="AlphaFoldDB" id="A0A2W5NZ52"/>
<dbReference type="EMBL" id="QFPX01000002">
    <property type="protein sequence ID" value="PZQ57209.1"/>
    <property type="molecule type" value="Genomic_DNA"/>
</dbReference>
<sequence length="790" mass="86826">MPRDQYCGEEPGGKSGSDTVRSIFEVVPSNERPEPAVPVLIPLHIALIGNFAPRKCGIATFTTDIFEKLGEFHPEIAVDVHALADPAQDVIYRDVAGTITCNDPDDYARAAREINEAGVDAVWLQHEYGIYGGEDGEMVVDFVDRLAAPLVLTLHTVLCDPSDNQRRILRHLVTRASRIMVMSQHSRELLERDYEAPGRIIEVIEHGAPDRPFGQHDAFKEQLGLEGRKVLTTFGLLSRGKGLEHAIRALPLIAERHPEVIYRIVGATHPNLVAHEGEAYREELQELAETLGVSAHIAWENRFLETDELLDQLEACDIYLTPYLGMQQSTSGTLSYAVALGKAVVSTPYVHARELLGEEICRLIEPGSSEAIAEAVNALFDRPADLAAMQRRAWARGREMIWPRFADAGLRLVADACAPQPAIPPITATPGLAAVLAMSDATGMLQHSVGVVPDRRHGYCLDDNARALMLMNVARGLPVAERMKWSLAYAAFVQSAWNPDLGRFRNFMRFDRGWCEDEGSEDSNGRAIWSLGRTYERAPDQSLSEWALQLFEDVLPRLTHIEAPRARAFAMLGACAVLRRDPRNKVALDCVREGGDFLMRLLGDGRRPDWAWFEAVLGYDNPRLPQALVEAGTALGEEAWIGAGLETLEWICMQQVSARGQFRPIGSESFGKPHGYLPFDQQPLEAQAAIEAACSAWTATRGAFWVEHAVTAWRWFFGGNDRGAVLADIATGRCRDGVTPRGVNANCGAESILAFQLSHYALAELAVSAPLGRGGALAGGLLESARERLV</sequence>
<dbReference type="SUPFAM" id="SSF48208">
    <property type="entry name" value="Six-hairpin glycosidases"/>
    <property type="match status" value="1"/>
</dbReference>
<dbReference type="InterPro" id="IPR001296">
    <property type="entry name" value="Glyco_trans_1"/>
</dbReference>
<dbReference type="PANTHER" id="PTHR12526">
    <property type="entry name" value="GLYCOSYLTRANSFERASE"/>
    <property type="match status" value="1"/>
</dbReference>
<dbReference type="Pfam" id="PF00534">
    <property type="entry name" value="Glycos_transf_1"/>
    <property type="match status" value="1"/>
</dbReference>
<dbReference type="GO" id="GO:0016757">
    <property type="term" value="F:glycosyltransferase activity"/>
    <property type="evidence" value="ECO:0007669"/>
    <property type="project" value="InterPro"/>
</dbReference>
<dbReference type="Gene3D" id="3.40.50.2000">
    <property type="entry name" value="Glycogen Phosphorylase B"/>
    <property type="match status" value="2"/>
</dbReference>
<dbReference type="InterPro" id="IPR008928">
    <property type="entry name" value="6-hairpin_glycosidase_sf"/>
</dbReference>
<dbReference type="CDD" id="cd03822">
    <property type="entry name" value="GT4_mannosyltransferase-like"/>
    <property type="match status" value="1"/>
</dbReference>
<dbReference type="Proteomes" id="UP000249082">
    <property type="component" value="Unassembled WGS sequence"/>
</dbReference>
<proteinExistence type="predicted"/>
<protein>
    <submittedName>
        <fullName evidence="2">Glycosyl transferase family 1</fullName>
    </submittedName>
</protein>
<evidence type="ECO:0000313" key="3">
    <source>
        <dbReference type="Proteomes" id="UP000249082"/>
    </source>
</evidence>
<comment type="caution">
    <text evidence="2">The sequence shown here is derived from an EMBL/GenBank/DDBJ whole genome shotgun (WGS) entry which is preliminary data.</text>
</comment>
<name>A0A2W5NZ52_9SPHN</name>
<accession>A0A2W5NZ52</accession>
<gene>
    <name evidence="2" type="ORF">DI555_02660</name>
</gene>
<dbReference type="GO" id="GO:0005975">
    <property type="term" value="P:carbohydrate metabolic process"/>
    <property type="evidence" value="ECO:0007669"/>
    <property type="project" value="InterPro"/>
</dbReference>
<feature type="domain" description="Glycosyl transferase family 1" evidence="1">
    <location>
        <begin position="218"/>
        <end position="392"/>
    </location>
</feature>
<dbReference type="PANTHER" id="PTHR12526:SF572">
    <property type="entry name" value="BLL5144 PROTEIN"/>
    <property type="match status" value="1"/>
</dbReference>
<organism evidence="2 3">
    <name type="scientific">Novosphingobium pentaromativorans</name>
    <dbReference type="NCBI Taxonomy" id="205844"/>
    <lineage>
        <taxon>Bacteria</taxon>
        <taxon>Pseudomonadati</taxon>
        <taxon>Pseudomonadota</taxon>
        <taxon>Alphaproteobacteria</taxon>
        <taxon>Sphingomonadales</taxon>
        <taxon>Sphingomonadaceae</taxon>
        <taxon>Novosphingobium</taxon>
    </lineage>
</organism>
<reference evidence="2 3" key="1">
    <citation type="submission" date="2017-08" db="EMBL/GenBank/DDBJ databases">
        <title>Infants hospitalized years apart are colonized by the same room-sourced microbial strains.</title>
        <authorList>
            <person name="Brooks B."/>
            <person name="Olm M.R."/>
            <person name="Firek B.A."/>
            <person name="Baker R."/>
            <person name="Thomas B.C."/>
            <person name="Morowitz M.J."/>
            <person name="Banfield J.F."/>
        </authorList>
    </citation>
    <scope>NUCLEOTIDE SEQUENCE [LARGE SCALE GENOMIC DNA]</scope>
    <source>
        <strain evidence="2">S2_005_002_R2_33</strain>
    </source>
</reference>
<evidence type="ECO:0000259" key="1">
    <source>
        <dbReference type="Pfam" id="PF00534"/>
    </source>
</evidence>